<accession>A0A1S3J2Q4</accession>
<gene>
    <name evidence="3" type="primary">LOC106169604</name>
</gene>
<sequence length="216" mass="24149">MCPYTRNGPNAPLHNAKTSSEQFIKKMPEQNPGLTYGAKISIEIHHEENFAVQDIENQDHIILKREVDASQSDFVHKTNSRRKRASGGWVVDDESWKVDWTTPKQDKQGNKPNVPDYNVVEEIEMRAKTKDMVQEVVIPTISTAIPLAFVVLIIACCCCLKRKISAKASPNKFVQGAINKYAPGANVRDGKLEVREMSEAEKEALGETMGAIIDLK</sequence>
<keyword evidence="2" id="KW-1185">Reference proteome</keyword>
<evidence type="ECO:0000313" key="2">
    <source>
        <dbReference type="Proteomes" id="UP000085678"/>
    </source>
</evidence>
<feature type="transmembrane region" description="Helical" evidence="1">
    <location>
        <begin position="136"/>
        <end position="160"/>
    </location>
</feature>
<dbReference type="GeneID" id="106169604"/>
<evidence type="ECO:0000256" key="1">
    <source>
        <dbReference type="SAM" id="Phobius"/>
    </source>
</evidence>
<organism evidence="2 3">
    <name type="scientific">Lingula anatina</name>
    <name type="common">Brachiopod</name>
    <name type="synonym">Lingula unguis</name>
    <dbReference type="NCBI Taxonomy" id="7574"/>
    <lineage>
        <taxon>Eukaryota</taxon>
        <taxon>Metazoa</taxon>
        <taxon>Spiralia</taxon>
        <taxon>Lophotrochozoa</taxon>
        <taxon>Brachiopoda</taxon>
        <taxon>Linguliformea</taxon>
        <taxon>Lingulata</taxon>
        <taxon>Lingulida</taxon>
        <taxon>Linguloidea</taxon>
        <taxon>Lingulidae</taxon>
        <taxon>Lingula</taxon>
    </lineage>
</organism>
<dbReference type="RefSeq" id="XP_013404561.1">
    <property type="nucleotide sequence ID" value="XM_013549107.1"/>
</dbReference>
<evidence type="ECO:0000313" key="3">
    <source>
        <dbReference type="RefSeq" id="XP_013404561.1"/>
    </source>
</evidence>
<keyword evidence="1" id="KW-0812">Transmembrane</keyword>
<protein>
    <submittedName>
        <fullName evidence="3">Uncharacterized protein LOC106169604</fullName>
    </submittedName>
</protein>
<reference evidence="3" key="1">
    <citation type="submission" date="2025-08" db="UniProtKB">
        <authorList>
            <consortium name="RefSeq"/>
        </authorList>
    </citation>
    <scope>IDENTIFICATION</scope>
    <source>
        <tissue evidence="3">Gonads</tissue>
    </source>
</reference>
<dbReference type="Proteomes" id="UP000085678">
    <property type="component" value="Unplaced"/>
</dbReference>
<name>A0A1S3J2Q4_LINAN</name>
<dbReference type="AlphaFoldDB" id="A0A1S3J2Q4"/>
<keyword evidence="1" id="KW-0472">Membrane</keyword>
<dbReference type="KEGG" id="lak:106169604"/>
<keyword evidence="1" id="KW-1133">Transmembrane helix</keyword>
<proteinExistence type="predicted"/>
<dbReference type="InParanoid" id="A0A1S3J2Q4"/>